<organism evidence="2 3">
    <name type="scientific">Aspergillus oryzae</name>
    <name type="common">Yellow koji mold</name>
    <dbReference type="NCBI Taxonomy" id="5062"/>
    <lineage>
        <taxon>Eukaryota</taxon>
        <taxon>Fungi</taxon>
        <taxon>Dikarya</taxon>
        <taxon>Ascomycota</taxon>
        <taxon>Pezizomycotina</taxon>
        <taxon>Eurotiomycetes</taxon>
        <taxon>Eurotiomycetidae</taxon>
        <taxon>Eurotiales</taxon>
        <taxon>Aspergillaceae</taxon>
        <taxon>Aspergillus</taxon>
        <taxon>Aspergillus subgen. Circumdati</taxon>
    </lineage>
</organism>
<dbReference type="AlphaFoldDB" id="A0AAN4YHB8"/>
<comment type="caution">
    <text evidence="2">The sequence shown here is derived from an EMBL/GenBank/DDBJ whole genome shotgun (WGS) entry which is preliminary data.</text>
</comment>
<evidence type="ECO:0000313" key="2">
    <source>
        <dbReference type="EMBL" id="GMG30587.1"/>
    </source>
</evidence>
<gene>
    <name evidence="2" type="ORF">Aory04_000663300</name>
</gene>
<evidence type="ECO:0000256" key="1">
    <source>
        <dbReference type="SAM" id="MobiDB-lite"/>
    </source>
</evidence>
<evidence type="ECO:0000313" key="3">
    <source>
        <dbReference type="Proteomes" id="UP001165205"/>
    </source>
</evidence>
<protein>
    <submittedName>
        <fullName evidence="2">Unnamed protein product</fullName>
    </submittedName>
</protein>
<feature type="compositionally biased region" description="Polar residues" evidence="1">
    <location>
        <begin position="69"/>
        <end position="88"/>
    </location>
</feature>
<accession>A0AAN4YHB8</accession>
<reference evidence="2" key="1">
    <citation type="submission" date="2023-04" db="EMBL/GenBank/DDBJ databases">
        <title>Aspergillus oryzae NBRC 4228.</title>
        <authorList>
            <person name="Ichikawa N."/>
            <person name="Sato H."/>
            <person name="Tonouchi N."/>
        </authorList>
    </citation>
    <scope>NUCLEOTIDE SEQUENCE</scope>
    <source>
        <strain evidence="2">NBRC 4228</strain>
    </source>
</reference>
<dbReference type="EMBL" id="BSYA01000072">
    <property type="protein sequence ID" value="GMG30587.1"/>
    <property type="molecule type" value="Genomic_DNA"/>
</dbReference>
<feature type="region of interest" description="Disordered" evidence="1">
    <location>
        <begin position="69"/>
        <end position="94"/>
    </location>
</feature>
<sequence>MQWYNALSEAEFEEPGQFSIVSTEHDGNMHLRTVLVIVVDTSGKEFVCSSVGNSQSCCITVVRSMPLSAQESHSNSMPTQIRSMTTTTPFPPQL</sequence>
<proteinExistence type="predicted"/>
<name>A0AAN4YHB8_ASPOZ</name>
<dbReference type="Proteomes" id="UP001165205">
    <property type="component" value="Unassembled WGS sequence"/>
</dbReference>